<sequence>MNRLFCTVAKNVANNNNNHLLKQKLPRLAIFDLDHTVWPFGIDGFPYIPPYFYYEGKLIDVHGKEIQHFSDFPKIFELLRKNDIKIAVASRTKYPTGAYRLIELFDWQKYIDYYQIYPGKKIKHFERIREESGIDFNEMIFFDDEQRNIIDINSLGVDAILVDHETGATENIVRESLKNFINKHSSSSSL</sequence>
<dbReference type="InterPro" id="IPR036412">
    <property type="entry name" value="HAD-like_sf"/>
</dbReference>
<dbReference type="Gene3D" id="3.40.50.1000">
    <property type="entry name" value="HAD superfamily/HAD-like"/>
    <property type="match status" value="1"/>
</dbReference>
<dbReference type="NCBIfam" id="TIGR01685">
    <property type="entry name" value="MDP-1"/>
    <property type="match status" value="1"/>
</dbReference>
<dbReference type="SUPFAM" id="SSF56784">
    <property type="entry name" value="HAD-like"/>
    <property type="match status" value="1"/>
</dbReference>
<name>A0ABQ8JFW1_DERPT</name>
<organism evidence="1 2">
    <name type="scientific">Dermatophagoides pteronyssinus</name>
    <name type="common">European house dust mite</name>
    <dbReference type="NCBI Taxonomy" id="6956"/>
    <lineage>
        <taxon>Eukaryota</taxon>
        <taxon>Metazoa</taxon>
        <taxon>Ecdysozoa</taxon>
        <taxon>Arthropoda</taxon>
        <taxon>Chelicerata</taxon>
        <taxon>Arachnida</taxon>
        <taxon>Acari</taxon>
        <taxon>Acariformes</taxon>
        <taxon>Sarcoptiformes</taxon>
        <taxon>Astigmata</taxon>
        <taxon>Psoroptidia</taxon>
        <taxon>Analgoidea</taxon>
        <taxon>Pyroglyphidae</taxon>
        <taxon>Dermatophagoidinae</taxon>
        <taxon>Dermatophagoides</taxon>
    </lineage>
</organism>
<dbReference type="SFLD" id="SFLDG01129">
    <property type="entry name" value="C1.5:_HAD__Beta-PGM__Phosphata"/>
    <property type="match status" value="1"/>
</dbReference>
<dbReference type="SFLD" id="SFLDS00003">
    <property type="entry name" value="Haloacid_Dehalogenase"/>
    <property type="match status" value="1"/>
</dbReference>
<dbReference type="InterPro" id="IPR023214">
    <property type="entry name" value="HAD_sf"/>
</dbReference>
<reference evidence="1 2" key="1">
    <citation type="journal article" date="2018" name="J. Allergy Clin. Immunol.">
        <title>High-quality assembly of Dermatophagoides pteronyssinus genome and transcriptome reveals a wide range of novel allergens.</title>
        <authorList>
            <person name="Liu X.Y."/>
            <person name="Yang K.Y."/>
            <person name="Wang M.Q."/>
            <person name="Kwok J.S."/>
            <person name="Zeng X."/>
            <person name="Yang Z."/>
            <person name="Xiao X.J."/>
            <person name="Lau C.P."/>
            <person name="Li Y."/>
            <person name="Huang Z.M."/>
            <person name="Ba J.G."/>
            <person name="Yim A.K."/>
            <person name="Ouyang C.Y."/>
            <person name="Ngai S.M."/>
            <person name="Chan T.F."/>
            <person name="Leung E.L."/>
            <person name="Liu L."/>
            <person name="Liu Z.G."/>
            <person name="Tsui S.K."/>
        </authorList>
    </citation>
    <scope>NUCLEOTIDE SEQUENCE [LARGE SCALE GENOMIC DNA]</scope>
    <source>
        <strain evidence="1">Derp</strain>
    </source>
</reference>
<keyword evidence="2" id="KW-1185">Reference proteome</keyword>
<dbReference type="InterPro" id="IPR010033">
    <property type="entry name" value="HAD_SF_ppase_IIIC"/>
</dbReference>
<dbReference type="NCBIfam" id="TIGR01681">
    <property type="entry name" value="HAD-SF-IIIC"/>
    <property type="match status" value="1"/>
</dbReference>
<dbReference type="PANTHER" id="PTHR17901">
    <property type="entry name" value="MAGNESIUM-DEPENDENT PHOSPHATASE 1 MDP1"/>
    <property type="match status" value="1"/>
</dbReference>
<dbReference type="Pfam" id="PF12689">
    <property type="entry name" value="Acid_PPase"/>
    <property type="match status" value="1"/>
</dbReference>
<dbReference type="PANTHER" id="PTHR17901:SF14">
    <property type="entry name" value="MAGNESIUM-DEPENDENT PHOSPHATASE 1"/>
    <property type="match status" value="1"/>
</dbReference>
<accession>A0ABQ8JFW1</accession>
<dbReference type="SFLD" id="SFLDG01131">
    <property type="entry name" value="C1.5.2:_MDP_Like"/>
    <property type="match status" value="1"/>
</dbReference>
<proteinExistence type="predicted"/>
<dbReference type="EMBL" id="NJHN03000043">
    <property type="protein sequence ID" value="KAH9421270.1"/>
    <property type="molecule type" value="Genomic_DNA"/>
</dbReference>
<gene>
    <name evidence="1" type="primary">MDP1_2</name>
    <name evidence="1" type="ORF">DERP_013719</name>
</gene>
<dbReference type="Proteomes" id="UP000887458">
    <property type="component" value="Unassembled WGS sequence"/>
</dbReference>
<protein>
    <submittedName>
        <fullName evidence="1">Magnesium-dependent phosphatase 1</fullName>
    </submittedName>
</protein>
<reference evidence="1 2" key="2">
    <citation type="journal article" date="2022" name="Mol. Biol. Evol.">
        <title>Comparative Genomics Reveals Insights into the Divergent Evolution of Astigmatic Mites and Household Pest Adaptations.</title>
        <authorList>
            <person name="Xiong Q."/>
            <person name="Wan A.T."/>
            <person name="Liu X."/>
            <person name="Fung C.S."/>
            <person name="Xiao X."/>
            <person name="Malainual N."/>
            <person name="Hou J."/>
            <person name="Wang L."/>
            <person name="Wang M."/>
            <person name="Yang K.Y."/>
            <person name="Cui Y."/>
            <person name="Leung E.L."/>
            <person name="Nong W."/>
            <person name="Shin S.K."/>
            <person name="Au S.W."/>
            <person name="Jeong K.Y."/>
            <person name="Chew F.T."/>
            <person name="Hui J.H."/>
            <person name="Leung T.F."/>
            <person name="Tungtrongchitr A."/>
            <person name="Zhong N."/>
            <person name="Liu Z."/>
            <person name="Tsui S.K."/>
        </authorList>
    </citation>
    <scope>NUCLEOTIDE SEQUENCE [LARGE SCALE GENOMIC DNA]</scope>
    <source>
        <strain evidence="1">Derp</strain>
    </source>
</reference>
<evidence type="ECO:0000313" key="2">
    <source>
        <dbReference type="Proteomes" id="UP000887458"/>
    </source>
</evidence>
<evidence type="ECO:0000313" key="1">
    <source>
        <dbReference type="EMBL" id="KAH9421270.1"/>
    </source>
</evidence>
<dbReference type="InterPro" id="IPR010036">
    <property type="entry name" value="MDP_1_eu_arc"/>
</dbReference>
<comment type="caution">
    <text evidence="1">The sequence shown here is derived from an EMBL/GenBank/DDBJ whole genome shotgun (WGS) entry which is preliminary data.</text>
</comment>